<gene>
    <name evidence="5" type="ORF">AL705_06430</name>
</gene>
<dbReference type="PANTHER" id="PTHR10491">
    <property type="entry name" value="DTDP-4-DEHYDRORHAMNOSE REDUCTASE"/>
    <property type="match status" value="1"/>
</dbReference>
<dbReference type="InterPro" id="IPR005913">
    <property type="entry name" value="dTDP_dehydrorham_reduct"/>
</dbReference>
<dbReference type="EMBL" id="CP012390">
    <property type="protein sequence ID" value="ALE19260.1"/>
    <property type="molecule type" value="Genomic_DNA"/>
</dbReference>
<accession>A0A0M3TBP5</accession>
<name>A0A0M3TBP5_9ACTN</name>
<sequence>MPVTTHRCRIHIVGASGQLGYALLATQPAFLWEVGQETPLVMYSRRDCDLSDPSVFTAGETLMLGPGDIVLNCAAYTAVDAAEENSDLAYRVNAEAPGELAALCRERGAHLVHLSTDYVFGGQPRFDDAGQCLPWETDDPVSPSCVYGASKAAGEAAIMDAWAGAEGPQQAVIVRTSWLFTGPQRHQWGVRGRDFVTTMQDLYREKGSVTVVNDQRGCPTYSLDLAWGLWELCQKLCHGESVPALLHATNSGFTTWFEFAQAIISQLDSDAAAAVHPCTSSEFPTPAARPSWSVLSSTSWQDAGLTPLRSWQDALREALADSAQGSLPTPATRHLPIPQFEFNQSDR</sequence>
<evidence type="ECO:0000256" key="2">
    <source>
        <dbReference type="RuleBase" id="RU364082"/>
    </source>
</evidence>
<reference evidence="5 6" key="1">
    <citation type="journal article" date="2015" name="Genome Announc.">
        <title>Complete Genome Sequences for Two Strains of a Novel Fastidious, Partially Acid-Fast, Gram-Positive Corynebacterineae Bacterium, Derived from Human Clinical Samples.</title>
        <authorList>
            <person name="Nicholson A.C."/>
            <person name="Bell M."/>
            <person name="Humrighouse B.W."/>
            <person name="McQuiston J.R."/>
        </authorList>
    </citation>
    <scope>NUCLEOTIDE SEQUENCE [LARGE SCALE GENOMIC DNA]</scope>
    <source>
        <strain evidence="5 6">X1698</strain>
    </source>
</reference>
<keyword evidence="2" id="KW-0521">NADP</keyword>
<evidence type="ECO:0000313" key="5">
    <source>
        <dbReference type="EMBL" id="ALE19260.1"/>
    </source>
</evidence>
<evidence type="ECO:0000313" key="6">
    <source>
        <dbReference type="Proteomes" id="UP000068137"/>
    </source>
</evidence>
<evidence type="ECO:0000256" key="1">
    <source>
        <dbReference type="ARBA" id="ARBA00010944"/>
    </source>
</evidence>
<dbReference type="UniPathway" id="UPA00124"/>
<comment type="function">
    <text evidence="2">Catalyzes the reduction of dTDP-6-deoxy-L-lyxo-4-hexulose to yield dTDP-L-rhamnose.</text>
</comment>
<dbReference type="AlphaFoldDB" id="A0A0M3TBP5"/>
<dbReference type="PANTHER" id="PTHR10491:SF4">
    <property type="entry name" value="METHIONINE ADENOSYLTRANSFERASE 2 SUBUNIT BETA"/>
    <property type="match status" value="1"/>
</dbReference>
<dbReference type="GO" id="GO:0008831">
    <property type="term" value="F:dTDP-4-dehydrorhamnose reductase activity"/>
    <property type="evidence" value="ECO:0007669"/>
    <property type="project" value="UniProtKB-EC"/>
</dbReference>
<dbReference type="GO" id="GO:0005829">
    <property type="term" value="C:cytosol"/>
    <property type="evidence" value="ECO:0007669"/>
    <property type="project" value="TreeGrafter"/>
</dbReference>
<dbReference type="KEGG" id="cbq:AL705_06430"/>
<dbReference type="Proteomes" id="UP000068137">
    <property type="component" value="Chromosome"/>
</dbReference>
<dbReference type="EC" id="1.1.1.133" evidence="2"/>
<dbReference type="InterPro" id="IPR029903">
    <property type="entry name" value="RmlD-like-bd"/>
</dbReference>
<comment type="similarity">
    <text evidence="1 2">Belongs to the dTDP-4-dehydrorhamnose reductase family.</text>
</comment>
<evidence type="ECO:0000256" key="3">
    <source>
        <dbReference type="SAM" id="MobiDB-lite"/>
    </source>
</evidence>
<feature type="region of interest" description="Disordered" evidence="3">
    <location>
        <begin position="325"/>
        <end position="347"/>
    </location>
</feature>
<dbReference type="Gene3D" id="3.40.50.720">
    <property type="entry name" value="NAD(P)-binding Rossmann-like Domain"/>
    <property type="match status" value="1"/>
</dbReference>
<dbReference type="InterPro" id="IPR036291">
    <property type="entry name" value="NAD(P)-bd_dom_sf"/>
</dbReference>
<dbReference type="PATRIC" id="fig|1562462.4.peg.1321"/>
<dbReference type="Pfam" id="PF04321">
    <property type="entry name" value="RmlD_sub_bind"/>
    <property type="match status" value="1"/>
</dbReference>
<dbReference type="CDD" id="cd05254">
    <property type="entry name" value="dTDP_HR_like_SDR_e"/>
    <property type="match status" value="1"/>
</dbReference>
<feature type="domain" description="RmlD-like substrate binding" evidence="4">
    <location>
        <begin position="9"/>
        <end position="321"/>
    </location>
</feature>
<dbReference type="SUPFAM" id="SSF51735">
    <property type="entry name" value="NAD(P)-binding Rossmann-fold domains"/>
    <property type="match status" value="1"/>
</dbReference>
<dbReference type="STRING" id="1528099.AL705_06430"/>
<keyword evidence="2" id="KW-0560">Oxidoreductase</keyword>
<protein>
    <recommendedName>
        <fullName evidence="2">dTDP-4-dehydrorhamnose reductase</fullName>
        <ecNumber evidence="2">1.1.1.133</ecNumber>
    </recommendedName>
</protein>
<comment type="pathway">
    <text evidence="2">Carbohydrate biosynthesis; dTDP-L-rhamnose biosynthesis.</text>
</comment>
<dbReference type="GO" id="GO:0019305">
    <property type="term" value="P:dTDP-rhamnose biosynthetic process"/>
    <property type="evidence" value="ECO:0007669"/>
    <property type="project" value="UniProtKB-UniPathway"/>
</dbReference>
<organism evidence="5 6">
    <name type="scientific">Lawsonella clevelandensis</name>
    <dbReference type="NCBI Taxonomy" id="1528099"/>
    <lineage>
        <taxon>Bacteria</taxon>
        <taxon>Bacillati</taxon>
        <taxon>Actinomycetota</taxon>
        <taxon>Actinomycetes</taxon>
        <taxon>Mycobacteriales</taxon>
        <taxon>Lawsonellaceae</taxon>
        <taxon>Lawsonella</taxon>
    </lineage>
</organism>
<dbReference type="Gene3D" id="3.90.25.10">
    <property type="entry name" value="UDP-galactose 4-epimerase, domain 1"/>
    <property type="match status" value="1"/>
</dbReference>
<proteinExistence type="inferred from homology"/>
<evidence type="ECO:0000259" key="4">
    <source>
        <dbReference type="Pfam" id="PF04321"/>
    </source>
</evidence>
<dbReference type="NCBIfam" id="TIGR01214">
    <property type="entry name" value="rmlD"/>
    <property type="match status" value="1"/>
</dbReference>